<evidence type="ECO:0000313" key="2">
    <source>
        <dbReference type="EMBL" id="KAF2772736.1"/>
    </source>
</evidence>
<feature type="compositionally biased region" description="Polar residues" evidence="1">
    <location>
        <begin position="50"/>
        <end position="60"/>
    </location>
</feature>
<name>A0A6G1LIP9_9PEZI</name>
<feature type="region of interest" description="Disordered" evidence="1">
    <location>
        <begin position="289"/>
        <end position="328"/>
    </location>
</feature>
<feature type="region of interest" description="Disordered" evidence="1">
    <location>
        <begin position="50"/>
        <end position="83"/>
    </location>
</feature>
<evidence type="ECO:0000313" key="3">
    <source>
        <dbReference type="Proteomes" id="UP000799436"/>
    </source>
</evidence>
<reference evidence="2" key="1">
    <citation type="journal article" date="2020" name="Stud. Mycol.">
        <title>101 Dothideomycetes genomes: a test case for predicting lifestyles and emergence of pathogens.</title>
        <authorList>
            <person name="Haridas S."/>
            <person name="Albert R."/>
            <person name="Binder M."/>
            <person name="Bloem J."/>
            <person name="Labutti K."/>
            <person name="Salamov A."/>
            <person name="Andreopoulos B."/>
            <person name="Baker S."/>
            <person name="Barry K."/>
            <person name="Bills G."/>
            <person name="Bluhm B."/>
            <person name="Cannon C."/>
            <person name="Castanera R."/>
            <person name="Culley D."/>
            <person name="Daum C."/>
            <person name="Ezra D."/>
            <person name="Gonzalez J."/>
            <person name="Henrissat B."/>
            <person name="Kuo A."/>
            <person name="Liang C."/>
            <person name="Lipzen A."/>
            <person name="Lutzoni F."/>
            <person name="Magnuson J."/>
            <person name="Mondo S."/>
            <person name="Nolan M."/>
            <person name="Ohm R."/>
            <person name="Pangilinan J."/>
            <person name="Park H.-J."/>
            <person name="Ramirez L."/>
            <person name="Alfaro M."/>
            <person name="Sun H."/>
            <person name="Tritt A."/>
            <person name="Yoshinaga Y."/>
            <person name="Zwiers L.-H."/>
            <person name="Turgeon B."/>
            <person name="Goodwin S."/>
            <person name="Spatafora J."/>
            <person name="Crous P."/>
            <person name="Grigoriev I."/>
        </authorList>
    </citation>
    <scope>NUCLEOTIDE SEQUENCE</scope>
    <source>
        <strain evidence="2">CBS 116005</strain>
    </source>
</reference>
<feature type="compositionally biased region" description="Polar residues" evidence="1">
    <location>
        <begin position="289"/>
        <end position="298"/>
    </location>
</feature>
<organism evidence="2 3">
    <name type="scientific">Teratosphaeria nubilosa</name>
    <dbReference type="NCBI Taxonomy" id="161662"/>
    <lineage>
        <taxon>Eukaryota</taxon>
        <taxon>Fungi</taxon>
        <taxon>Dikarya</taxon>
        <taxon>Ascomycota</taxon>
        <taxon>Pezizomycotina</taxon>
        <taxon>Dothideomycetes</taxon>
        <taxon>Dothideomycetidae</taxon>
        <taxon>Mycosphaerellales</taxon>
        <taxon>Teratosphaeriaceae</taxon>
        <taxon>Teratosphaeria</taxon>
    </lineage>
</organism>
<feature type="compositionally biased region" description="Acidic residues" evidence="1">
    <location>
        <begin position="124"/>
        <end position="133"/>
    </location>
</feature>
<dbReference type="Proteomes" id="UP000799436">
    <property type="component" value="Unassembled WGS sequence"/>
</dbReference>
<proteinExistence type="predicted"/>
<protein>
    <submittedName>
        <fullName evidence="2">Uncharacterized protein</fullName>
    </submittedName>
</protein>
<accession>A0A6G1LIP9</accession>
<dbReference type="AlphaFoldDB" id="A0A6G1LIP9"/>
<sequence length="444" mass="47855">MTRSKGMAKGKPSRPKPRVEYVAIGSDEAKAAAPRLRGALRGLNPNNVLSATSVQASTESPDAHVDENGQPLSPANTSGRALRHIKVDKEKYDMTFHILDEVTRPKRTAKRRSASGSMSRSIEPEADTDEESDLCSARSGDSEDDSDNASPPSRAHVSKPAPKMRSKYTKGVVSLADTSDLDDSVAQSIHESQSSPARLDRHIEVTDSDESTGLFDTADRSSLFTSSGLPPVTNETQAPDDGFQIGQTFPQPSTSTSPVLLFDDQEHGAELVMIKPYLYGYEPQHLTPSTQAVGRTNQSSATDVASSGAASSALGTHQGIMNAPKSRSEHTAAIQDIKIMESNERSTALPTTSNATLRQLSASSEVLADQPPSSYFEEALEVTESQTRPIEQPKARYLWAPARILVYWPAARSKACGCPLPKILTSEAVHDLKIGQRRDLASDM</sequence>
<dbReference type="OrthoDB" id="5430111at2759"/>
<feature type="region of interest" description="Disordered" evidence="1">
    <location>
        <begin position="98"/>
        <end position="172"/>
    </location>
</feature>
<gene>
    <name evidence="2" type="ORF">EJ03DRAFT_169318</name>
</gene>
<feature type="compositionally biased region" description="Low complexity" evidence="1">
    <location>
        <begin position="299"/>
        <end position="313"/>
    </location>
</feature>
<keyword evidence="3" id="KW-1185">Reference proteome</keyword>
<feature type="compositionally biased region" description="Polar residues" evidence="1">
    <location>
        <begin position="70"/>
        <end position="79"/>
    </location>
</feature>
<evidence type="ECO:0000256" key="1">
    <source>
        <dbReference type="SAM" id="MobiDB-lite"/>
    </source>
</evidence>
<dbReference type="EMBL" id="ML995813">
    <property type="protein sequence ID" value="KAF2772736.1"/>
    <property type="molecule type" value="Genomic_DNA"/>
</dbReference>